<evidence type="ECO:0000256" key="1">
    <source>
        <dbReference type="SAM" id="MobiDB-lite"/>
    </source>
</evidence>
<evidence type="ECO:0000313" key="2">
    <source>
        <dbReference type="EMBL" id="KAF9761713.1"/>
    </source>
</evidence>
<keyword evidence="3" id="KW-1185">Reference proteome</keyword>
<dbReference type="Proteomes" id="UP000740883">
    <property type="component" value="Unassembled WGS sequence"/>
</dbReference>
<proteinExistence type="predicted"/>
<sequence>MDIGKYIKHKVSVHNRHIVFNPLVTEDLGHVILGMDGLGRHGPLLIYIFKDKILDQCGIKTVKAVKKGGYSRGIQRFIPDRNGRYEPMHDRDTFNRHRRSQDDVHSQLKNSPRI</sequence>
<protein>
    <submittedName>
        <fullName evidence="2">Uncharacterized protein</fullName>
    </submittedName>
</protein>
<feature type="region of interest" description="Disordered" evidence="1">
    <location>
        <begin position="80"/>
        <end position="114"/>
    </location>
</feature>
<name>A0A9P6GXP2_9MICR</name>
<dbReference type="AlphaFoldDB" id="A0A9P6GXP2"/>
<dbReference type="EMBL" id="SBJO01000268">
    <property type="protein sequence ID" value="KAF9761713.1"/>
    <property type="molecule type" value="Genomic_DNA"/>
</dbReference>
<reference evidence="2 3" key="1">
    <citation type="journal article" date="2020" name="Genome Biol. Evol.">
        <title>Comparative genomics of strictly vertically transmitted, feminizing microsporidia endosymbionts of amphipod crustaceans.</title>
        <authorList>
            <person name="Cormier A."/>
            <person name="Chebbi M.A."/>
            <person name="Giraud I."/>
            <person name="Wattier R."/>
            <person name="Teixeira M."/>
            <person name="Gilbert C."/>
            <person name="Rigaud T."/>
            <person name="Cordaux R."/>
        </authorList>
    </citation>
    <scope>NUCLEOTIDE SEQUENCE [LARGE SCALE GENOMIC DNA]</scope>
    <source>
        <strain evidence="2 3">Ou3-Ou53</strain>
    </source>
</reference>
<gene>
    <name evidence="2" type="ORF">NGRA_2436</name>
</gene>
<feature type="compositionally biased region" description="Basic and acidic residues" evidence="1">
    <location>
        <begin position="80"/>
        <end position="106"/>
    </location>
</feature>
<organism evidence="2 3">
    <name type="scientific">Nosema granulosis</name>
    <dbReference type="NCBI Taxonomy" id="83296"/>
    <lineage>
        <taxon>Eukaryota</taxon>
        <taxon>Fungi</taxon>
        <taxon>Fungi incertae sedis</taxon>
        <taxon>Microsporidia</taxon>
        <taxon>Nosematidae</taxon>
        <taxon>Nosema</taxon>
    </lineage>
</organism>
<accession>A0A9P6GXP2</accession>
<comment type="caution">
    <text evidence="2">The sequence shown here is derived from an EMBL/GenBank/DDBJ whole genome shotgun (WGS) entry which is preliminary data.</text>
</comment>
<evidence type="ECO:0000313" key="3">
    <source>
        <dbReference type="Proteomes" id="UP000740883"/>
    </source>
</evidence>